<dbReference type="EMBL" id="UZAL01048648">
    <property type="protein sequence ID" value="VDP85723.1"/>
    <property type="molecule type" value="Genomic_DNA"/>
</dbReference>
<name>A0A183Q5C3_9TREM</name>
<keyword evidence="2" id="KW-1185">Reference proteome</keyword>
<evidence type="ECO:0000313" key="1">
    <source>
        <dbReference type="EMBL" id="VDP85723.1"/>
    </source>
</evidence>
<gene>
    <name evidence="1" type="ORF">SMTD_LOCUS21809</name>
</gene>
<accession>A0A183Q5C3</accession>
<organism evidence="1 2">
    <name type="scientific">Schistosoma mattheei</name>
    <dbReference type="NCBI Taxonomy" id="31246"/>
    <lineage>
        <taxon>Eukaryota</taxon>
        <taxon>Metazoa</taxon>
        <taxon>Spiralia</taxon>
        <taxon>Lophotrochozoa</taxon>
        <taxon>Platyhelminthes</taxon>
        <taxon>Trematoda</taxon>
        <taxon>Digenea</taxon>
        <taxon>Strigeidida</taxon>
        <taxon>Schistosomatoidea</taxon>
        <taxon>Schistosomatidae</taxon>
        <taxon>Schistosoma</taxon>
    </lineage>
</organism>
<evidence type="ECO:0000313" key="2">
    <source>
        <dbReference type="Proteomes" id="UP000269396"/>
    </source>
</evidence>
<dbReference type="AlphaFoldDB" id="A0A183Q5C3"/>
<dbReference type="Proteomes" id="UP000269396">
    <property type="component" value="Unassembled WGS sequence"/>
</dbReference>
<proteinExistence type="predicted"/>
<reference evidence="1 2" key="1">
    <citation type="submission" date="2018-11" db="EMBL/GenBank/DDBJ databases">
        <authorList>
            <consortium name="Pathogen Informatics"/>
        </authorList>
    </citation>
    <scope>NUCLEOTIDE SEQUENCE [LARGE SCALE GENOMIC DNA]</scope>
    <source>
        <strain>Denwood</strain>
        <strain evidence="2">Zambia</strain>
    </source>
</reference>
<sequence length="68" mass="8005">MRIIQMGTGEEDLLLDRSTSRDRPVVLQNHLPNFFSTLHRLSHSDVQATTETIVKRFHRLSMDEELRE</sequence>
<protein>
    <submittedName>
        <fullName evidence="1">Uncharacterized protein</fullName>
    </submittedName>
</protein>